<dbReference type="GO" id="GO:0005794">
    <property type="term" value="C:Golgi apparatus"/>
    <property type="evidence" value="ECO:0007669"/>
    <property type="project" value="TreeGrafter"/>
</dbReference>
<keyword evidence="6 7" id="KW-0012">Acyltransferase</keyword>
<dbReference type="PANTHER" id="PTHR22883">
    <property type="entry name" value="ZINC FINGER DHHC DOMAIN CONTAINING PROTEIN"/>
    <property type="match status" value="1"/>
</dbReference>
<dbReference type="PANTHER" id="PTHR22883:SF203">
    <property type="entry name" value="PALMITOYLTRANSFERASE"/>
    <property type="match status" value="1"/>
</dbReference>
<comment type="caution">
    <text evidence="9">The sequence shown here is derived from an EMBL/GenBank/DDBJ whole genome shotgun (WGS) entry which is preliminary data.</text>
</comment>
<dbReference type="GeneID" id="94344141"/>
<evidence type="ECO:0000256" key="5">
    <source>
        <dbReference type="ARBA" id="ARBA00023136"/>
    </source>
</evidence>
<keyword evidence="10" id="KW-1185">Reference proteome</keyword>
<dbReference type="GO" id="GO:0016020">
    <property type="term" value="C:membrane"/>
    <property type="evidence" value="ECO:0007669"/>
    <property type="project" value="UniProtKB-SubCell"/>
</dbReference>
<dbReference type="AlphaFoldDB" id="A0A976FPJ2"/>
<proteinExistence type="inferred from homology"/>
<dbReference type="KEGG" id="blac:94344141"/>
<keyword evidence="5 7" id="KW-0472">Membrane</keyword>
<evidence type="ECO:0000313" key="9">
    <source>
        <dbReference type="EMBL" id="TDH70476.1"/>
    </source>
</evidence>
<accession>A0A976FPJ2</accession>
<dbReference type="EMBL" id="SHOA02000014">
    <property type="protein sequence ID" value="TDH70476.1"/>
    <property type="molecule type" value="Genomic_DNA"/>
</dbReference>
<dbReference type="EC" id="2.3.1.225" evidence="7"/>
<dbReference type="GO" id="GO:0019706">
    <property type="term" value="F:protein-cysteine S-palmitoyltransferase activity"/>
    <property type="evidence" value="ECO:0007669"/>
    <property type="project" value="UniProtKB-EC"/>
</dbReference>
<keyword evidence="2 7" id="KW-0808">Transferase</keyword>
<protein>
    <recommendedName>
        <fullName evidence="7">Palmitoyltransferase</fullName>
        <ecNumber evidence="7">2.3.1.225</ecNumber>
    </recommendedName>
</protein>
<evidence type="ECO:0000256" key="7">
    <source>
        <dbReference type="RuleBase" id="RU079119"/>
    </source>
</evidence>
<feature type="transmembrane region" description="Helical" evidence="7">
    <location>
        <begin position="134"/>
        <end position="158"/>
    </location>
</feature>
<keyword evidence="3 7" id="KW-0812">Transmembrane</keyword>
<name>A0A976FPJ2_BRELC</name>
<dbReference type="InterPro" id="IPR039859">
    <property type="entry name" value="PFA4/ZDH16/20/ERF2-like"/>
</dbReference>
<dbReference type="OrthoDB" id="9909019at2759"/>
<dbReference type="GO" id="GO:0006612">
    <property type="term" value="P:protein targeting to membrane"/>
    <property type="evidence" value="ECO:0007669"/>
    <property type="project" value="TreeGrafter"/>
</dbReference>
<sequence>MRKDGWEKPFHVLQLATWVVFPAAVALFFAFYTPILEKAPAIVLSIVYAAVCLFTVVSVAYCTGTDPSDDCIMRPSTFIGNRDSRPDNRVYCNVCMKYVNDQSRHCRLCDKCVDVFDHHCKWLNNCVGKKNYRYFLGSVVGASLFLAVQIAVGVYIVIDLYTGENDMKRHSATSYGCTTAKNNFTGLCENEQYRISLQTLRILHIVLLAFLSPWLFMMVQLTLFHFHLFFYLSKRELKINLGFENMTTYDYIVRQRKRKTAQDRQNNVQVPWWKRCCGGKLTSDPESDKSKRSANQTINSRLSAESIRNEEEVLAAIEAEVDESLEVLSNRSGEIIERHSSLRSNSSYRNGRSISGSKRGFALHVDLSGPRSMQINGVANTVVYTPRSESGDANYLAAPYSPETPSPHSVASSAYFSNALVEEKDNHSARDIKN</sequence>
<keyword evidence="4 7" id="KW-1133">Transmembrane helix</keyword>
<reference evidence="9 10" key="1">
    <citation type="journal article" date="2021" name="Genome Biol.">
        <title>AFLAP: assembly-free linkage analysis pipeline using k-mers from genome sequencing data.</title>
        <authorList>
            <person name="Fletcher K."/>
            <person name="Zhang L."/>
            <person name="Gil J."/>
            <person name="Han R."/>
            <person name="Cavanaugh K."/>
            <person name="Michelmore R."/>
        </authorList>
    </citation>
    <scope>NUCLEOTIDE SEQUENCE [LARGE SCALE GENOMIC DNA]</scope>
    <source>
        <strain evidence="9 10">SF5</strain>
    </source>
</reference>
<evidence type="ECO:0000256" key="4">
    <source>
        <dbReference type="ARBA" id="ARBA00022989"/>
    </source>
</evidence>
<evidence type="ECO:0000256" key="1">
    <source>
        <dbReference type="ARBA" id="ARBA00004141"/>
    </source>
</evidence>
<comment type="subcellular location">
    <subcellularLocation>
        <location evidence="1">Membrane</location>
        <topology evidence="1">Multi-pass membrane protein</topology>
    </subcellularLocation>
</comment>
<comment type="domain">
    <text evidence="7">The DHHC domain is required for palmitoyltransferase activity.</text>
</comment>
<dbReference type="InterPro" id="IPR001594">
    <property type="entry name" value="Palmitoyltrfase_DHHC"/>
</dbReference>
<comment type="catalytic activity">
    <reaction evidence="7">
        <text>L-cysteinyl-[protein] + hexadecanoyl-CoA = S-hexadecanoyl-L-cysteinyl-[protein] + CoA</text>
        <dbReference type="Rhea" id="RHEA:36683"/>
        <dbReference type="Rhea" id="RHEA-COMP:10131"/>
        <dbReference type="Rhea" id="RHEA-COMP:11032"/>
        <dbReference type="ChEBI" id="CHEBI:29950"/>
        <dbReference type="ChEBI" id="CHEBI:57287"/>
        <dbReference type="ChEBI" id="CHEBI:57379"/>
        <dbReference type="ChEBI" id="CHEBI:74151"/>
        <dbReference type="EC" id="2.3.1.225"/>
    </reaction>
</comment>
<evidence type="ECO:0000256" key="3">
    <source>
        <dbReference type="ARBA" id="ARBA00022692"/>
    </source>
</evidence>
<dbReference type="GO" id="GO:0005783">
    <property type="term" value="C:endoplasmic reticulum"/>
    <property type="evidence" value="ECO:0007669"/>
    <property type="project" value="TreeGrafter"/>
</dbReference>
<dbReference type="Pfam" id="PF01529">
    <property type="entry name" value="DHHC"/>
    <property type="match status" value="1"/>
</dbReference>
<evidence type="ECO:0000256" key="2">
    <source>
        <dbReference type="ARBA" id="ARBA00022679"/>
    </source>
</evidence>
<feature type="transmembrane region" description="Helical" evidence="7">
    <location>
        <begin position="41"/>
        <end position="64"/>
    </location>
</feature>
<gene>
    <name evidence="9" type="ORF">CCR75_000362</name>
</gene>
<dbReference type="Proteomes" id="UP000294530">
    <property type="component" value="Unassembled WGS sequence"/>
</dbReference>
<feature type="transmembrane region" description="Helical" evidence="7">
    <location>
        <begin position="12"/>
        <end position="35"/>
    </location>
</feature>
<dbReference type="RefSeq" id="XP_067819975.1">
    <property type="nucleotide sequence ID" value="XM_067958470.1"/>
</dbReference>
<feature type="transmembrane region" description="Helical" evidence="7">
    <location>
        <begin position="202"/>
        <end position="232"/>
    </location>
</feature>
<comment type="similarity">
    <text evidence="7">Belongs to the DHHC palmitoyltransferase family.</text>
</comment>
<organism evidence="9 10">
    <name type="scientific">Bremia lactucae</name>
    <name type="common">Lettuce downy mildew</name>
    <dbReference type="NCBI Taxonomy" id="4779"/>
    <lineage>
        <taxon>Eukaryota</taxon>
        <taxon>Sar</taxon>
        <taxon>Stramenopiles</taxon>
        <taxon>Oomycota</taxon>
        <taxon>Peronosporomycetes</taxon>
        <taxon>Peronosporales</taxon>
        <taxon>Peronosporaceae</taxon>
        <taxon>Bremia</taxon>
    </lineage>
</organism>
<evidence type="ECO:0000256" key="6">
    <source>
        <dbReference type="ARBA" id="ARBA00023315"/>
    </source>
</evidence>
<feature type="domain" description="Palmitoyltransferase DHHC" evidence="8">
    <location>
        <begin position="87"/>
        <end position="230"/>
    </location>
</feature>
<evidence type="ECO:0000259" key="8">
    <source>
        <dbReference type="Pfam" id="PF01529"/>
    </source>
</evidence>
<dbReference type="PROSITE" id="PS50216">
    <property type="entry name" value="DHHC"/>
    <property type="match status" value="1"/>
</dbReference>
<evidence type="ECO:0000313" key="10">
    <source>
        <dbReference type="Proteomes" id="UP000294530"/>
    </source>
</evidence>